<evidence type="ECO:0000259" key="4">
    <source>
        <dbReference type="Pfam" id="PF17111"/>
    </source>
</evidence>
<dbReference type="InterPro" id="IPR015943">
    <property type="entry name" value="WD40/YVTN_repeat-like_dom_sf"/>
</dbReference>
<evidence type="ECO:0000313" key="6">
    <source>
        <dbReference type="EMBL" id="KIX09433.1"/>
    </source>
</evidence>
<feature type="coiled-coil region" evidence="3">
    <location>
        <begin position="31"/>
        <end position="58"/>
    </location>
</feature>
<dbReference type="RefSeq" id="XP_013276569.1">
    <property type="nucleotide sequence ID" value="XM_013421115.1"/>
</dbReference>
<dbReference type="InterPro" id="IPR036322">
    <property type="entry name" value="WD40_repeat_dom_sf"/>
</dbReference>
<dbReference type="Gene3D" id="2.130.10.10">
    <property type="entry name" value="YVTN repeat-like/Quinoprotein amine dehydrogenase"/>
    <property type="match status" value="1"/>
</dbReference>
<dbReference type="Pfam" id="PF00400">
    <property type="entry name" value="WD40"/>
    <property type="match status" value="1"/>
</dbReference>
<dbReference type="STRING" id="1442369.A0A0D2HFG9"/>
<evidence type="ECO:0000259" key="5">
    <source>
        <dbReference type="Pfam" id="PF24883"/>
    </source>
</evidence>
<dbReference type="SUPFAM" id="SSF52540">
    <property type="entry name" value="P-loop containing nucleoside triphosphate hydrolases"/>
    <property type="match status" value="1"/>
</dbReference>
<feature type="repeat" description="WD" evidence="2">
    <location>
        <begin position="744"/>
        <end position="785"/>
    </location>
</feature>
<dbReference type="InterPro" id="IPR056884">
    <property type="entry name" value="NPHP3-like_N"/>
</dbReference>
<dbReference type="Pfam" id="PF24883">
    <property type="entry name" value="NPHP3_N"/>
    <property type="match status" value="1"/>
</dbReference>
<dbReference type="OrthoDB" id="1577640at2759"/>
<keyword evidence="7" id="KW-1185">Reference proteome</keyword>
<gene>
    <name evidence="6" type="ORF">Z518_00513</name>
</gene>
<accession>A0A0D2HFG9</accession>
<feature type="domain" description="Nephrocystin 3-like N-terminal" evidence="5">
    <location>
        <begin position="184"/>
        <end position="344"/>
    </location>
</feature>
<evidence type="ECO:0000313" key="7">
    <source>
        <dbReference type="Proteomes" id="UP000053617"/>
    </source>
</evidence>
<dbReference type="SUPFAM" id="SSF50978">
    <property type="entry name" value="WD40 repeat-like"/>
    <property type="match status" value="1"/>
</dbReference>
<evidence type="ECO:0000256" key="2">
    <source>
        <dbReference type="PROSITE-ProRule" id="PRU00221"/>
    </source>
</evidence>
<dbReference type="PROSITE" id="PS50082">
    <property type="entry name" value="WD_REPEATS_2"/>
    <property type="match status" value="1"/>
</dbReference>
<name>A0A0D2HFG9_9EURO</name>
<evidence type="ECO:0000256" key="1">
    <source>
        <dbReference type="ARBA" id="ARBA00022737"/>
    </source>
</evidence>
<dbReference type="SMART" id="SM00320">
    <property type="entry name" value="WD40"/>
    <property type="match status" value="1"/>
</dbReference>
<dbReference type="VEuPathDB" id="FungiDB:Z518_00513"/>
<feature type="domain" description="Azaphilone pigments biosynthesis cluster protein L N-terminal" evidence="4">
    <location>
        <begin position="1"/>
        <end position="136"/>
    </location>
</feature>
<dbReference type="Gene3D" id="3.40.50.300">
    <property type="entry name" value="P-loop containing nucleotide triphosphate hydrolases"/>
    <property type="match status" value="1"/>
</dbReference>
<dbReference type="InterPro" id="IPR001680">
    <property type="entry name" value="WD40_rpt"/>
</dbReference>
<dbReference type="InterPro" id="IPR027417">
    <property type="entry name" value="P-loop_NTPase"/>
</dbReference>
<dbReference type="Pfam" id="PF17111">
    <property type="entry name" value="PigL_N"/>
    <property type="match status" value="1"/>
</dbReference>
<keyword evidence="3" id="KW-0175">Coiled coil</keyword>
<dbReference type="PROSITE" id="PS50294">
    <property type="entry name" value="WD_REPEATS_REGION"/>
    <property type="match status" value="1"/>
</dbReference>
<keyword evidence="2" id="KW-0853">WD repeat</keyword>
<dbReference type="InterPro" id="IPR031348">
    <property type="entry name" value="PigL_N"/>
</dbReference>
<protein>
    <recommendedName>
        <fullName evidence="8">NACHT domain-containing protein</fullName>
    </recommendedName>
</protein>
<dbReference type="AlphaFoldDB" id="A0A0D2HFG9"/>
<dbReference type="PANTHER" id="PTHR10039:SF17">
    <property type="entry name" value="FUNGAL STAND N-TERMINAL GOODBYE DOMAIN-CONTAINING PROTEIN-RELATED"/>
    <property type="match status" value="1"/>
</dbReference>
<reference evidence="6 7" key="1">
    <citation type="submission" date="2015-01" db="EMBL/GenBank/DDBJ databases">
        <title>The Genome Sequence of Rhinocladiella mackenzie CBS 650.93.</title>
        <authorList>
            <consortium name="The Broad Institute Genomics Platform"/>
            <person name="Cuomo C."/>
            <person name="de Hoog S."/>
            <person name="Gorbushina A."/>
            <person name="Stielow B."/>
            <person name="Teixiera M."/>
            <person name="Abouelleil A."/>
            <person name="Chapman S.B."/>
            <person name="Priest M."/>
            <person name="Young S.K."/>
            <person name="Wortman J."/>
            <person name="Nusbaum C."/>
            <person name="Birren B."/>
        </authorList>
    </citation>
    <scope>NUCLEOTIDE SEQUENCE [LARGE SCALE GENOMIC DNA]</scope>
    <source>
        <strain evidence="6 7">CBS 650.93</strain>
    </source>
</reference>
<dbReference type="EMBL" id="KN847475">
    <property type="protein sequence ID" value="KIX09433.1"/>
    <property type="molecule type" value="Genomic_DNA"/>
</dbReference>
<evidence type="ECO:0000256" key="3">
    <source>
        <dbReference type="SAM" id="Coils"/>
    </source>
</evidence>
<dbReference type="GeneID" id="25288584"/>
<dbReference type="Proteomes" id="UP000053617">
    <property type="component" value="Unassembled WGS sequence"/>
</dbReference>
<keyword evidence="1" id="KW-0677">Repeat</keyword>
<evidence type="ECO:0008006" key="8">
    <source>
        <dbReference type="Google" id="ProtNLM"/>
    </source>
</evidence>
<sequence length="847" mass="93244">MEAVGAAAGVVALIELAAKISSACGQYLGAVKNATKDINRLRKEVQELQGLLEQVHQHLDGPNAARLAASRVMKDAIETCRSELPVLNQRLTPTRARKLISRVNVQALKWPFETADVDKFLRRLERCKQSILLALQVDQTHLTLALHHKVDLAKLPSAEGAAFDSHTDEQNARCHPDTRIDLRNQVKQWAVDRRSKGIFWLCGVAGTGKSTISRTVAQHFAEEGTLVASFFFKRGGGDRGNASRFFTTIVSQMIVKVPALSPLVSEAIEADPSLTAKSLSDQFEKLFLQPLSKILTPKPVPRLIIVVDALDECESEGHVRTMLSLLSQAPNITSVSLRTFVTSRPDLAIRLGFKNISGGVYQDFILHEIPRPTIERDIAIYLNTTFSSIRNEHNSLYPRRPLPSDWPGDADIQTLAGMAVPLFIFAATVCRFVGDHRGNPRQRLQSVLIQAARHVSQLDQTYCPILDAWLTARPAKEHSEAAFKNVVGSIILLARPLSGIALASLLGIDETVVDSTLIDLHSVLRVPADGETPIELLHQSFRECLIDPNKEGNSPFWIDERRAHEMLTRRCLESMRRALKKNPCGILSPGTLRSDISTQIIDRTLTADVRYACQYWAYHLEQSGGQIADGDSAHNFLSEHFLHWLEALSLIGRIQEGAAMLGQLEACLAPKSSDQIASLIFDAERFLAKNQALIESAPLQLYSSALVFSPTTSIVRNLFKSKIPAWIQGFPNVKSTWGAELRALEGHTDWVSAVAFSHDGKLLASASDDKTIRLWDPATGATVQTLKGHTDWALGSGNWGDGADTGGPYLWGECGGVLTRRQTAGVGIERRDDQALGSRKWDNSTDV</sequence>
<dbReference type="HOGENOM" id="CLU_000288_6_16_1"/>
<organism evidence="6 7">
    <name type="scientific">Rhinocladiella mackenziei CBS 650.93</name>
    <dbReference type="NCBI Taxonomy" id="1442369"/>
    <lineage>
        <taxon>Eukaryota</taxon>
        <taxon>Fungi</taxon>
        <taxon>Dikarya</taxon>
        <taxon>Ascomycota</taxon>
        <taxon>Pezizomycotina</taxon>
        <taxon>Eurotiomycetes</taxon>
        <taxon>Chaetothyriomycetidae</taxon>
        <taxon>Chaetothyriales</taxon>
        <taxon>Herpotrichiellaceae</taxon>
        <taxon>Rhinocladiella</taxon>
    </lineage>
</organism>
<proteinExistence type="predicted"/>
<dbReference type="PANTHER" id="PTHR10039">
    <property type="entry name" value="AMELOGENIN"/>
    <property type="match status" value="1"/>
</dbReference>